<dbReference type="Gene3D" id="1.25.40.10">
    <property type="entry name" value="Tetratricopeptide repeat domain"/>
    <property type="match status" value="1"/>
</dbReference>
<dbReference type="PROSITE" id="PS51375">
    <property type="entry name" value="PPR"/>
    <property type="match status" value="1"/>
</dbReference>
<keyword evidence="1" id="KW-0677">Repeat</keyword>
<dbReference type="InterPro" id="IPR011990">
    <property type="entry name" value="TPR-like_helical_dom_sf"/>
</dbReference>
<dbReference type="GO" id="GO:0009451">
    <property type="term" value="P:RNA modification"/>
    <property type="evidence" value="ECO:0007669"/>
    <property type="project" value="InterPro"/>
</dbReference>
<dbReference type="Proteomes" id="UP000275267">
    <property type="component" value="Unassembled WGS sequence"/>
</dbReference>
<dbReference type="GO" id="GO:0003723">
    <property type="term" value="F:RNA binding"/>
    <property type="evidence" value="ECO:0007669"/>
    <property type="project" value="InterPro"/>
</dbReference>
<protein>
    <submittedName>
        <fullName evidence="5">Pentatricopeptide repeat-containing protein</fullName>
    </submittedName>
</protein>
<dbReference type="STRING" id="4540.A0A3L6R1C7"/>
<dbReference type="InterPro" id="IPR046960">
    <property type="entry name" value="PPR_At4g14850-like_plant"/>
</dbReference>
<dbReference type="AlphaFoldDB" id="A0A3L6R1C7"/>
<keyword evidence="4" id="KW-0472">Membrane</keyword>
<comment type="caution">
    <text evidence="5">The sequence shown here is derived from an EMBL/GenBank/DDBJ whole genome shotgun (WGS) entry which is preliminary data.</text>
</comment>
<proteinExistence type="predicted"/>
<evidence type="ECO:0000256" key="1">
    <source>
        <dbReference type="ARBA" id="ARBA00022737"/>
    </source>
</evidence>
<dbReference type="NCBIfam" id="TIGR00756">
    <property type="entry name" value="PPR"/>
    <property type="match status" value="1"/>
</dbReference>
<name>A0A3L6R1C7_PANMI</name>
<accession>A0A3L6R1C7</accession>
<dbReference type="OrthoDB" id="1913111at2759"/>
<keyword evidence="2" id="KW-0809">Transit peptide</keyword>
<organism evidence="5 6">
    <name type="scientific">Panicum miliaceum</name>
    <name type="common">Proso millet</name>
    <name type="synonym">Broomcorn millet</name>
    <dbReference type="NCBI Taxonomy" id="4540"/>
    <lineage>
        <taxon>Eukaryota</taxon>
        <taxon>Viridiplantae</taxon>
        <taxon>Streptophyta</taxon>
        <taxon>Embryophyta</taxon>
        <taxon>Tracheophyta</taxon>
        <taxon>Spermatophyta</taxon>
        <taxon>Magnoliopsida</taxon>
        <taxon>Liliopsida</taxon>
        <taxon>Poales</taxon>
        <taxon>Poaceae</taxon>
        <taxon>PACMAD clade</taxon>
        <taxon>Panicoideae</taxon>
        <taxon>Panicodae</taxon>
        <taxon>Paniceae</taxon>
        <taxon>Panicinae</taxon>
        <taxon>Panicum</taxon>
        <taxon>Panicum sect. Panicum</taxon>
    </lineage>
</organism>
<dbReference type="PANTHER" id="PTHR47926:SF533">
    <property type="entry name" value="DYW DOMAIN-CONTAINING PROTEIN"/>
    <property type="match status" value="1"/>
</dbReference>
<feature type="repeat" description="PPR" evidence="3">
    <location>
        <begin position="11"/>
        <end position="45"/>
    </location>
</feature>
<dbReference type="EMBL" id="PQIB02000010">
    <property type="protein sequence ID" value="RLM92788.1"/>
    <property type="molecule type" value="Genomic_DNA"/>
</dbReference>
<sequence>MRPPRPSPPPSAFLFNSLIASRARAGRSADALSLLARMLAAGVAPTAFTFAPILSSPSATACCAAQLHTHILKRGLLHCEPNSGTSLVGFFGRSGRLDGALKVFGEMTFGRSRDALFWFRELVRSGDGLSDGSLVAVLPAFGSPEQVHGLVTREGKGAFQVSEKLNGNEYQDVLDRCVFHTIHMAARAGIVLFLFVLVVGAALAAGARVVPAGGYAAPGIDVAGRAAGGGGIRRGRWNVQSLDDARKREVPGGPDPQHHN</sequence>
<feature type="transmembrane region" description="Helical" evidence="4">
    <location>
        <begin position="184"/>
        <end position="205"/>
    </location>
</feature>
<keyword evidence="4" id="KW-0812">Transmembrane</keyword>
<keyword evidence="4" id="KW-1133">Transmembrane helix</keyword>
<evidence type="ECO:0000256" key="2">
    <source>
        <dbReference type="ARBA" id="ARBA00022946"/>
    </source>
</evidence>
<evidence type="ECO:0000256" key="4">
    <source>
        <dbReference type="SAM" id="Phobius"/>
    </source>
</evidence>
<reference evidence="6" key="1">
    <citation type="journal article" date="2019" name="Nat. Commun.">
        <title>The genome of broomcorn millet.</title>
        <authorList>
            <person name="Zou C."/>
            <person name="Miki D."/>
            <person name="Li D."/>
            <person name="Tang Q."/>
            <person name="Xiao L."/>
            <person name="Rajput S."/>
            <person name="Deng P."/>
            <person name="Jia W."/>
            <person name="Huang R."/>
            <person name="Zhang M."/>
            <person name="Sun Y."/>
            <person name="Hu J."/>
            <person name="Fu X."/>
            <person name="Schnable P.S."/>
            <person name="Li F."/>
            <person name="Zhang H."/>
            <person name="Feng B."/>
            <person name="Zhu X."/>
            <person name="Liu R."/>
            <person name="Schnable J.C."/>
            <person name="Zhu J.-K."/>
            <person name="Zhang H."/>
        </authorList>
    </citation>
    <scope>NUCLEOTIDE SEQUENCE [LARGE SCALE GENOMIC DNA]</scope>
</reference>
<gene>
    <name evidence="5" type="ORF">C2845_PM08G25830</name>
</gene>
<evidence type="ECO:0000313" key="6">
    <source>
        <dbReference type="Proteomes" id="UP000275267"/>
    </source>
</evidence>
<keyword evidence="6" id="KW-1185">Reference proteome</keyword>
<dbReference type="Pfam" id="PF01535">
    <property type="entry name" value="PPR"/>
    <property type="match status" value="2"/>
</dbReference>
<evidence type="ECO:0000256" key="3">
    <source>
        <dbReference type="PROSITE-ProRule" id="PRU00708"/>
    </source>
</evidence>
<dbReference type="InterPro" id="IPR002885">
    <property type="entry name" value="PPR_rpt"/>
</dbReference>
<evidence type="ECO:0000313" key="5">
    <source>
        <dbReference type="EMBL" id="RLM92788.1"/>
    </source>
</evidence>
<dbReference type="PANTHER" id="PTHR47926">
    <property type="entry name" value="PENTATRICOPEPTIDE REPEAT-CONTAINING PROTEIN"/>
    <property type="match status" value="1"/>
</dbReference>